<evidence type="ECO:0000313" key="4">
    <source>
        <dbReference type="Proteomes" id="UP000601223"/>
    </source>
</evidence>
<feature type="region of interest" description="Disordered" evidence="1">
    <location>
        <begin position="1"/>
        <end position="25"/>
    </location>
</feature>
<keyword evidence="4" id="KW-1185">Reference proteome</keyword>
<gene>
    <name evidence="3" type="ORF">Cba03nite_51340</name>
</gene>
<keyword evidence="2" id="KW-0812">Transmembrane</keyword>
<evidence type="ECO:0000313" key="3">
    <source>
        <dbReference type="EMBL" id="GIF83785.1"/>
    </source>
</evidence>
<dbReference type="EMBL" id="BONF01000031">
    <property type="protein sequence ID" value="GIF83785.1"/>
    <property type="molecule type" value="Genomic_DNA"/>
</dbReference>
<reference evidence="3 4" key="1">
    <citation type="submission" date="2021-01" db="EMBL/GenBank/DDBJ databases">
        <title>Whole genome shotgun sequence of Catellatospora bangladeshensis NBRC 107357.</title>
        <authorList>
            <person name="Komaki H."/>
            <person name="Tamura T."/>
        </authorList>
    </citation>
    <scope>NUCLEOTIDE SEQUENCE [LARGE SCALE GENOMIC DNA]</scope>
    <source>
        <strain evidence="3 4">NBRC 107357</strain>
    </source>
</reference>
<sequence>MRLGVGRRERASGLAPGARAGQRNVAGCHYPPAMELLVGTLVVVAVLIAVMVFIVSRRSRSRSRLDPSQDGYQGFPDHKTPSPYGTPHSGTESNSGGSF</sequence>
<feature type="compositionally biased region" description="Basic and acidic residues" evidence="1">
    <location>
        <begin position="1"/>
        <end position="11"/>
    </location>
</feature>
<dbReference type="Proteomes" id="UP000601223">
    <property type="component" value="Unassembled WGS sequence"/>
</dbReference>
<organism evidence="3 4">
    <name type="scientific">Catellatospora bangladeshensis</name>
    <dbReference type="NCBI Taxonomy" id="310355"/>
    <lineage>
        <taxon>Bacteria</taxon>
        <taxon>Bacillati</taxon>
        <taxon>Actinomycetota</taxon>
        <taxon>Actinomycetes</taxon>
        <taxon>Micromonosporales</taxon>
        <taxon>Micromonosporaceae</taxon>
        <taxon>Catellatospora</taxon>
    </lineage>
</organism>
<proteinExistence type="predicted"/>
<evidence type="ECO:0000256" key="2">
    <source>
        <dbReference type="SAM" id="Phobius"/>
    </source>
</evidence>
<keyword evidence="2" id="KW-0472">Membrane</keyword>
<dbReference type="AlphaFoldDB" id="A0A8J3NJT4"/>
<keyword evidence="2" id="KW-1133">Transmembrane helix</keyword>
<feature type="transmembrane region" description="Helical" evidence="2">
    <location>
        <begin position="36"/>
        <end position="55"/>
    </location>
</feature>
<accession>A0A8J3NJT4</accession>
<name>A0A8J3NJT4_9ACTN</name>
<feature type="compositionally biased region" description="Polar residues" evidence="1">
    <location>
        <begin position="88"/>
        <end position="99"/>
    </location>
</feature>
<protein>
    <submittedName>
        <fullName evidence="3">Uncharacterized protein</fullName>
    </submittedName>
</protein>
<evidence type="ECO:0000256" key="1">
    <source>
        <dbReference type="SAM" id="MobiDB-lite"/>
    </source>
</evidence>
<feature type="region of interest" description="Disordered" evidence="1">
    <location>
        <begin position="59"/>
        <end position="99"/>
    </location>
</feature>
<comment type="caution">
    <text evidence="3">The sequence shown here is derived from an EMBL/GenBank/DDBJ whole genome shotgun (WGS) entry which is preliminary data.</text>
</comment>